<keyword evidence="4" id="KW-1185">Reference proteome</keyword>
<sequence length="395" mass="43654">MSNISMFLQNIPNNFDVFSILPYDCQRNVTNLCLASQRDCEFDDATLNNHTANRMTSSVSPFSSRLLLPLLHSPQWAALRTKWAEPIRGFKTANTAASVFTIRASSTGRKMPRVLITGGTDGIGREAALKLAAEKHEITISGRDPKKAKDVIEQCQAKFNNTPRFIQTDLSLASEVVKFANEVAGEQYDICILNAGIMNPKPGRTSEDREATMMTNLVSSYMIAHKIMNTRNDESRPLHFVFSTSIFVKFHNSTPLGLRFFNPQKVSDWQKSLVPSDVSGPGKYAISKIGLATLSSSISLANLPNVTATSVHPGTVYTNIMSNLPARQQFYIKLARPFTTSLSDAGANLVRAAKNPLPAGKFYLADKPTKLPSFVYSDLSIAAFEEVFEQFKIRN</sequence>
<proteinExistence type="inferred from homology"/>
<dbReference type="InterPro" id="IPR036291">
    <property type="entry name" value="NAD(P)-bd_dom_sf"/>
</dbReference>
<gene>
    <name evidence="3" type="ORF">L5515_010916</name>
</gene>
<reference evidence="3 4" key="1">
    <citation type="submission" date="2022-04" db="EMBL/GenBank/DDBJ databases">
        <title>Chromosome-level reference genomes for two strains of Caenorhabditis briggsae: an improved platform for comparative genomics.</title>
        <authorList>
            <person name="Stevens L."/>
            <person name="Andersen E."/>
        </authorList>
    </citation>
    <scope>NUCLEOTIDE SEQUENCE [LARGE SCALE GENOMIC DNA]</scope>
    <source>
        <strain evidence="3">VX34</strain>
        <tissue evidence="3">Whole-organism</tissue>
    </source>
</reference>
<dbReference type="PANTHER" id="PTHR43115">
    <property type="entry name" value="DEHYDROGENASE/REDUCTASE SDR FAMILY MEMBER 11"/>
    <property type="match status" value="1"/>
</dbReference>
<comment type="similarity">
    <text evidence="1">Belongs to the short-chain dehydrogenases/reductases (SDR) family.</text>
</comment>
<keyword evidence="2" id="KW-0560">Oxidoreductase</keyword>
<name>A0AAE9ETF1_CAEBR</name>
<dbReference type="Gene3D" id="3.40.50.720">
    <property type="entry name" value="NAD(P)-binding Rossmann-like Domain"/>
    <property type="match status" value="1"/>
</dbReference>
<accession>A0AAE9ETF1</accession>
<dbReference type="Proteomes" id="UP000829354">
    <property type="component" value="Chromosome IV"/>
</dbReference>
<evidence type="ECO:0000256" key="2">
    <source>
        <dbReference type="ARBA" id="ARBA00023002"/>
    </source>
</evidence>
<dbReference type="EMBL" id="CP092623">
    <property type="protein sequence ID" value="UMM27763.1"/>
    <property type="molecule type" value="Genomic_DNA"/>
</dbReference>
<dbReference type="PANTHER" id="PTHR43115:SF4">
    <property type="entry name" value="DEHYDROGENASE_REDUCTASE SDR FAMILY MEMBER 11"/>
    <property type="match status" value="1"/>
</dbReference>
<dbReference type="AlphaFoldDB" id="A0AAE9ETF1"/>
<evidence type="ECO:0000313" key="3">
    <source>
        <dbReference type="EMBL" id="UMM27763.1"/>
    </source>
</evidence>
<dbReference type="Pfam" id="PF00106">
    <property type="entry name" value="adh_short"/>
    <property type="match status" value="1"/>
</dbReference>
<organism evidence="3 4">
    <name type="scientific">Caenorhabditis briggsae</name>
    <dbReference type="NCBI Taxonomy" id="6238"/>
    <lineage>
        <taxon>Eukaryota</taxon>
        <taxon>Metazoa</taxon>
        <taxon>Ecdysozoa</taxon>
        <taxon>Nematoda</taxon>
        <taxon>Chromadorea</taxon>
        <taxon>Rhabditida</taxon>
        <taxon>Rhabditina</taxon>
        <taxon>Rhabditomorpha</taxon>
        <taxon>Rhabditoidea</taxon>
        <taxon>Rhabditidae</taxon>
        <taxon>Peloderinae</taxon>
        <taxon>Caenorhabditis</taxon>
    </lineage>
</organism>
<dbReference type="InterPro" id="IPR002347">
    <property type="entry name" value="SDR_fam"/>
</dbReference>
<evidence type="ECO:0000256" key="1">
    <source>
        <dbReference type="ARBA" id="ARBA00006484"/>
    </source>
</evidence>
<protein>
    <submittedName>
        <fullName evidence="3">Uncharacterized protein</fullName>
    </submittedName>
</protein>
<dbReference type="PRINTS" id="PR00081">
    <property type="entry name" value="GDHRDH"/>
</dbReference>
<evidence type="ECO:0000313" key="4">
    <source>
        <dbReference type="Proteomes" id="UP000829354"/>
    </source>
</evidence>
<dbReference type="GO" id="GO:0016491">
    <property type="term" value="F:oxidoreductase activity"/>
    <property type="evidence" value="ECO:0007669"/>
    <property type="project" value="UniProtKB-KW"/>
</dbReference>
<dbReference type="SUPFAM" id="SSF51735">
    <property type="entry name" value="NAD(P)-binding Rossmann-fold domains"/>
    <property type="match status" value="1"/>
</dbReference>